<evidence type="ECO:0000256" key="1">
    <source>
        <dbReference type="ARBA" id="ARBA00009481"/>
    </source>
</evidence>
<dbReference type="InterPro" id="IPR051862">
    <property type="entry name" value="GT-like_domain_containing_1"/>
</dbReference>
<dbReference type="Pfam" id="PF12038">
    <property type="entry name" value="QTMAN_N"/>
    <property type="match status" value="1"/>
</dbReference>
<dbReference type="PANTHER" id="PTHR13615:SF3">
    <property type="entry name" value="GLYCOSYLTRANSFERASE-LIKE DOMAIN-CONTAINING PROTEIN 1"/>
    <property type="match status" value="1"/>
</dbReference>
<dbReference type="EMBL" id="SOAX01000005">
    <property type="protein sequence ID" value="TDT39305.1"/>
    <property type="molecule type" value="Genomic_DNA"/>
</dbReference>
<evidence type="ECO:0000313" key="10">
    <source>
        <dbReference type="Proteomes" id="UP000295830"/>
    </source>
</evidence>
<name>A0A4R7JN95_9GAMM</name>
<evidence type="ECO:0000259" key="7">
    <source>
        <dbReference type="Pfam" id="PF00534"/>
    </source>
</evidence>
<organism evidence="9 10">
    <name type="scientific">Halospina denitrificans</name>
    <dbReference type="NCBI Taxonomy" id="332522"/>
    <lineage>
        <taxon>Bacteria</taxon>
        <taxon>Pseudomonadati</taxon>
        <taxon>Pseudomonadota</taxon>
        <taxon>Gammaproteobacteria</taxon>
        <taxon>Halospina</taxon>
    </lineage>
</organism>
<keyword evidence="10" id="KW-1185">Reference proteome</keyword>
<protein>
    <recommendedName>
        <fullName evidence="5">tRNA-queuosine alpha-mannosyltransferase</fullName>
        <ecNumber evidence="4">2.4.1.110</ecNumber>
    </recommendedName>
</protein>
<comment type="catalytic activity">
    <reaction evidence="6">
        <text>queuosine(34) in tRNA(Asp) + GDP-alpha-D-mannose = O-4''-alpha-D-mannosylqueuosine(34) in tRNA(Asp) + GDP + H(+)</text>
        <dbReference type="Rhea" id="RHEA:12885"/>
        <dbReference type="Rhea" id="RHEA-COMP:18572"/>
        <dbReference type="Rhea" id="RHEA-COMP:18581"/>
        <dbReference type="ChEBI" id="CHEBI:15378"/>
        <dbReference type="ChEBI" id="CHEBI:57527"/>
        <dbReference type="ChEBI" id="CHEBI:58189"/>
        <dbReference type="ChEBI" id="CHEBI:194431"/>
        <dbReference type="ChEBI" id="CHEBI:194442"/>
        <dbReference type="EC" id="2.4.1.110"/>
    </reaction>
    <physiologicalReaction direction="left-to-right" evidence="6">
        <dbReference type="Rhea" id="RHEA:12886"/>
    </physiologicalReaction>
</comment>
<dbReference type="InterPro" id="IPR022701">
    <property type="entry name" value="QTMAN_N"/>
</dbReference>
<dbReference type="EC" id="2.4.1.110" evidence="4"/>
<evidence type="ECO:0000259" key="8">
    <source>
        <dbReference type="Pfam" id="PF12038"/>
    </source>
</evidence>
<keyword evidence="3 9" id="KW-0808">Transferase</keyword>
<evidence type="ECO:0000256" key="2">
    <source>
        <dbReference type="ARBA" id="ARBA00022676"/>
    </source>
</evidence>
<evidence type="ECO:0000256" key="6">
    <source>
        <dbReference type="ARBA" id="ARBA00048439"/>
    </source>
</evidence>
<feature type="domain" description="Glycosyl transferase family 1" evidence="7">
    <location>
        <begin position="198"/>
        <end position="346"/>
    </location>
</feature>
<dbReference type="RefSeq" id="WP_133736481.1">
    <property type="nucleotide sequence ID" value="NZ_SOAX01000005.1"/>
</dbReference>
<feature type="domain" description="tRNA-queuosine alpha-mannosyltransferase N-terminal" evidence="8">
    <location>
        <begin position="9"/>
        <end position="176"/>
    </location>
</feature>
<dbReference type="PANTHER" id="PTHR13615">
    <property type="entry name" value="GLYCOSYLTRANSFERASE-LIKE 1"/>
    <property type="match status" value="1"/>
</dbReference>
<dbReference type="SUPFAM" id="SSF53756">
    <property type="entry name" value="UDP-Glycosyltransferase/glycogen phosphorylase"/>
    <property type="match status" value="1"/>
</dbReference>
<dbReference type="Gene3D" id="3.40.50.2000">
    <property type="entry name" value="Glycogen Phosphorylase B"/>
    <property type="match status" value="1"/>
</dbReference>
<dbReference type="Pfam" id="PF00534">
    <property type="entry name" value="Glycos_transf_1"/>
    <property type="match status" value="1"/>
</dbReference>
<keyword evidence="2" id="KW-0328">Glycosyltransferase</keyword>
<evidence type="ECO:0000256" key="3">
    <source>
        <dbReference type="ARBA" id="ARBA00022679"/>
    </source>
</evidence>
<gene>
    <name evidence="9" type="ORF">DES49_2223</name>
</gene>
<proteinExistence type="inferred from homology"/>
<comment type="caution">
    <text evidence="9">The sequence shown here is derived from an EMBL/GenBank/DDBJ whole genome shotgun (WGS) entry which is preliminary data.</text>
</comment>
<sequence>MAGGNPKPRVLCLSAYEAASHRQWRELLERSLPGYEWHSLTLPPRHFRWRIRGNPLSWLNEPLLEQSWDLVIATSMVDLATLRGIHPALARAPAIAYFHENQFAYPDRRKGQGSNEPGIVNLYTALSADRVLFNSDWNRRSLIEGVEKLMRQLPDHKPRDLTRRLEAKSEVVPVPIDDGVFFGRDRDWSPVPHLLWNHRWEYDKGPDRLLAILRALKRNGQAFRISVVGQQFRSAPEAFEAIRAEFNGELVHFGFLASEDDYRSLLGEADLVLSTALHDFQGLAILEGMAAGAVPVVPDRLAYPEYVPAALRYESSEVDVDREAAKATALIRELLNNPRPACATFRPDAYRASQVLPLYERAFSELLPG</sequence>
<dbReference type="GO" id="GO:0016438">
    <property type="term" value="F:tRNA-queuosine(34) beta-mannosyltransferase activity"/>
    <property type="evidence" value="ECO:0007669"/>
    <property type="project" value="UniProtKB-EC"/>
</dbReference>
<comment type="similarity">
    <text evidence="1">Belongs to the glycosyltransferase group 1 family. Glycosyltransferase 4 subfamily.</text>
</comment>
<dbReference type="Proteomes" id="UP000295830">
    <property type="component" value="Unassembled WGS sequence"/>
</dbReference>
<dbReference type="AlphaFoldDB" id="A0A4R7JN95"/>
<evidence type="ECO:0000313" key="9">
    <source>
        <dbReference type="EMBL" id="TDT39305.1"/>
    </source>
</evidence>
<reference evidence="9 10" key="1">
    <citation type="submission" date="2019-03" db="EMBL/GenBank/DDBJ databases">
        <title>Genomic Encyclopedia of Type Strains, Phase IV (KMG-IV): sequencing the most valuable type-strain genomes for metagenomic binning, comparative biology and taxonomic classification.</title>
        <authorList>
            <person name="Goeker M."/>
        </authorList>
    </citation>
    <scope>NUCLEOTIDE SEQUENCE [LARGE SCALE GENOMIC DNA]</scope>
    <source>
        <strain evidence="9 10">DSM 15505</strain>
    </source>
</reference>
<evidence type="ECO:0000256" key="4">
    <source>
        <dbReference type="ARBA" id="ARBA00044517"/>
    </source>
</evidence>
<dbReference type="InterPro" id="IPR001296">
    <property type="entry name" value="Glyco_trans_1"/>
</dbReference>
<evidence type="ECO:0000256" key="5">
    <source>
        <dbReference type="ARBA" id="ARBA00044539"/>
    </source>
</evidence>
<accession>A0A4R7JN95</accession>
<dbReference type="OrthoDB" id="9792163at2"/>